<dbReference type="Gene3D" id="3.40.50.300">
    <property type="entry name" value="P-loop containing nucleotide triphosphate hydrolases"/>
    <property type="match status" value="1"/>
</dbReference>
<protein>
    <recommendedName>
        <fullName evidence="1">AAA domain-containing protein</fullName>
    </recommendedName>
</protein>
<dbReference type="AlphaFoldDB" id="A0A519BIT2"/>
<dbReference type="PANTHER" id="PTHR33295:SF18">
    <property type="entry name" value="AAA+ ATPASE DOMAIN-CONTAINING PROTEIN"/>
    <property type="match status" value="1"/>
</dbReference>
<evidence type="ECO:0000313" key="3">
    <source>
        <dbReference type="Proteomes" id="UP000316562"/>
    </source>
</evidence>
<reference evidence="2 3" key="1">
    <citation type="journal article" date="2019" name="ISME J.">
        <title>Insights into ecological role of a new deltaproteobacterial order Candidatus Acidulodesulfobacterales by metagenomics and metatranscriptomics.</title>
        <authorList>
            <person name="Tan S."/>
            <person name="Liu J."/>
            <person name="Fang Y."/>
            <person name="Hedlund B.P."/>
            <person name="Lian Z.H."/>
            <person name="Huang L.Y."/>
            <person name="Li J.T."/>
            <person name="Huang L.N."/>
            <person name="Li W.J."/>
            <person name="Jiang H.C."/>
            <person name="Dong H.L."/>
            <person name="Shu W.S."/>
        </authorList>
    </citation>
    <scope>NUCLEOTIDE SEQUENCE [LARGE SCALE GENOMIC DNA]</scope>
    <source>
        <strain evidence="2">AP2</strain>
    </source>
</reference>
<comment type="caution">
    <text evidence="2">The sequence shown here is derived from an EMBL/GenBank/DDBJ whole genome shotgun (WGS) entry which is preliminary data.</text>
</comment>
<feature type="domain" description="AAA" evidence="1">
    <location>
        <begin position="15"/>
        <end position="87"/>
    </location>
</feature>
<dbReference type="Proteomes" id="UP000316562">
    <property type="component" value="Unassembled WGS sequence"/>
</dbReference>
<accession>A0A519BIT2</accession>
<dbReference type="InterPro" id="IPR027417">
    <property type="entry name" value="P-loop_NTPase"/>
</dbReference>
<dbReference type="EMBL" id="SGBC01000001">
    <property type="protein sequence ID" value="RZD17174.1"/>
    <property type="molecule type" value="Genomic_DNA"/>
</dbReference>
<dbReference type="InterPro" id="IPR041682">
    <property type="entry name" value="AAA_14"/>
</dbReference>
<gene>
    <name evidence="2" type="ORF">EVJ46_02795</name>
</gene>
<proteinExistence type="predicted"/>
<evidence type="ECO:0000259" key="1">
    <source>
        <dbReference type="Pfam" id="PF13173"/>
    </source>
</evidence>
<dbReference type="PANTHER" id="PTHR33295">
    <property type="entry name" value="ATPASE"/>
    <property type="match status" value="1"/>
</dbReference>
<sequence>MSYRSRFNHPSIDTLKNFLSIEGIDIKKPSLLILDEIQLLSDPSNALKLLHDHFTNLKVIATGSSSLDIKRKFSDSLAGRKKVYFIYI</sequence>
<name>A0A519BIT2_ACIG2</name>
<evidence type="ECO:0000313" key="2">
    <source>
        <dbReference type="EMBL" id="RZD17174.1"/>
    </source>
</evidence>
<dbReference type="Pfam" id="PF13173">
    <property type="entry name" value="AAA_14"/>
    <property type="match status" value="1"/>
</dbReference>
<dbReference type="SUPFAM" id="SSF52540">
    <property type="entry name" value="P-loop containing nucleoside triphosphate hydrolases"/>
    <property type="match status" value="1"/>
</dbReference>
<organism evidence="2 3">
    <name type="scientific">Acididesulfobacter guangdongensis</name>
    <dbReference type="NCBI Taxonomy" id="2597225"/>
    <lineage>
        <taxon>Bacteria</taxon>
        <taxon>Deltaproteobacteria</taxon>
        <taxon>Candidatus Acidulodesulfobacterales</taxon>
        <taxon>Candidatus Acididesulfobacter</taxon>
    </lineage>
</organism>